<name>A0ABP6N6Z8_9ACTN</name>
<reference evidence="2" key="1">
    <citation type="journal article" date="2019" name="Int. J. Syst. Evol. Microbiol.">
        <title>The Global Catalogue of Microorganisms (GCM) 10K type strain sequencing project: providing services to taxonomists for standard genome sequencing and annotation.</title>
        <authorList>
            <consortium name="The Broad Institute Genomics Platform"/>
            <consortium name="The Broad Institute Genome Sequencing Center for Infectious Disease"/>
            <person name="Wu L."/>
            <person name="Ma J."/>
        </authorList>
    </citation>
    <scope>NUCLEOTIDE SEQUENCE [LARGE SCALE GENOMIC DNA]</scope>
    <source>
        <strain evidence="2">JCM 9373</strain>
    </source>
</reference>
<dbReference type="EMBL" id="BAAAUT010000021">
    <property type="protein sequence ID" value="GAA3136886.1"/>
    <property type="molecule type" value="Genomic_DNA"/>
</dbReference>
<evidence type="ECO:0000313" key="2">
    <source>
        <dbReference type="Proteomes" id="UP001500320"/>
    </source>
</evidence>
<comment type="caution">
    <text evidence="1">The sequence shown here is derived from an EMBL/GenBank/DDBJ whole genome shotgun (WGS) entry which is preliminary data.</text>
</comment>
<accession>A0ABP6N6Z8</accession>
<keyword evidence="2" id="KW-1185">Reference proteome</keyword>
<protein>
    <submittedName>
        <fullName evidence="1">Uncharacterized protein</fullName>
    </submittedName>
</protein>
<organism evidence="1 2">
    <name type="scientific">Planomonospora alba</name>
    <dbReference type="NCBI Taxonomy" id="161354"/>
    <lineage>
        <taxon>Bacteria</taxon>
        <taxon>Bacillati</taxon>
        <taxon>Actinomycetota</taxon>
        <taxon>Actinomycetes</taxon>
        <taxon>Streptosporangiales</taxon>
        <taxon>Streptosporangiaceae</taxon>
        <taxon>Planomonospora</taxon>
    </lineage>
</organism>
<dbReference type="Proteomes" id="UP001500320">
    <property type="component" value="Unassembled WGS sequence"/>
</dbReference>
<gene>
    <name evidence="1" type="ORF">GCM10010466_29630</name>
</gene>
<proteinExistence type="predicted"/>
<evidence type="ECO:0000313" key="1">
    <source>
        <dbReference type="EMBL" id="GAA3136886.1"/>
    </source>
</evidence>
<sequence>MIASLPRGTRVLMKLIKAGIVSHAIGTADIDDLPAEYTATVEAAARLWESGDELALNAMVYALMFQVSMDDGEGTDH</sequence>